<feature type="compositionally biased region" description="Basic and acidic residues" evidence="5">
    <location>
        <begin position="128"/>
        <end position="142"/>
    </location>
</feature>
<accession>A0A553NCE6</accession>
<proteinExistence type="predicted"/>
<dbReference type="GO" id="GO:0061630">
    <property type="term" value="F:ubiquitin protein ligase activity"/>
    <property type="evidence" value="ECO:0007669"/>
    <property type="project" value="TreeGrafter"/>
</dbReference>
<feature type="domain" description="E3 ubiquitin-protein ligase Sina-like RING finger" evidence="6">
    <location>
        <begin position="432"/>
        <end position="466"/>
    </location>
</feature>
<protein>
    <recommendedName>
        <fullName evidence="6">E3 ubiquitin-protein ligase Sina-like RING finger domain-containing protein</fullName>
    </recommendedName>
</protein>
<evidence type="ECO:0000259" key="6">
    <source>
        <dbReference type="Pfam" id="PF21362"/>
    </source>
</evidence>
<name>A0A553NCE6_TIGCA</name>
<dbReference type="PANTHER" id="PTHR45877:SF2">
    <property type="entry name" value="E3 UBIQUITIN-PROTEIN LIGASE SINA-RELATED"/>
    <property type="match status" value="1"/>
</dbReference>
<comment type="caution">
    <text evidence="7">The sequence shown here is derived from an EMBL/GenBank/DDBJ whole genome shotgun (WGS) entry which is preliminary data.</text>
</comment>
<feature type="compositionally biased region" description="Pro residues" evidence="5">
    <location>
        <begin position="201"/>
        <end position="210"/>
    </location>
</feature>
<dbReference type="InterPro" id="IPR004162">
    <property type="entry name" value="SINA-like_animal"/>
</dbReference>
<evidence type="ECO:0000256" key="5">
    <source>
        <dbReference type="SAM" id="MobiDB-lite"/>
    </source>
</evidence>
<dbReference type="STRING" id="6832.A0A553NCE6"/>
<dbReference type="AlphaFoldDB" id="A0A553NCE6"/>
<evidence type="ECO:0000256" key="4">
    <source>
        <dbReference type="SAM" id="Coils"/>
    </source>
</evidence>
<dbReference type="Gene3D" id="3.30.40.10">
    <property type="entry name" value="Zinc/RING finger domain, C3HC4 (zinc finger)"/>
    <property type="match status" value="1"/>
</dbReference>
<organism evidence="7 8">
    <name type="scientific">Tigriopus californicus</name>
    <name type="common">Marine copepod</name>
    <dbReference type="NCBI Taxonomy" id="6832"/>
    <lineage>
        <taxon>Eukaryota</taxon>
        <taxon>Metazoa</taxon>
        <taxon>Ecdysozoa</taxon>
        <taxon>Arthropoda</taxon>
        <taxon>Crustacea</taxon>
        <taxon>Multicrustacea</taxon>
        <taxon>Hexanauplia</taxon>
        <taxon>Copepoda</taxon>
        <taxon>Harpacticoida</taxon>
        <taxon>Harpacticidae</taxon>
        <taxon>Tigriopus</taxon>
    </lineage>
</organism>
<evidence type="ECO:0000256" key="2">
    <source>
        <dbReference type="ARBA" id="ARBA00022771"/>
    </source>
</evidence>
<feature type="compositionally biased region" description="Basic and acidic residues" evidence="5">
    <location>
        <begin position="107"/>
        <end position="120"/>
    </location>
</feature>
<keyword evidence="8" id="KW-1185">Reference proteome</keyword>
<evidence type="ECO:0000256" key="3">
    <source>
        <dbReference type="ARBA" id="ARBA00022833"/>
    </source>
</evidence>
<dbReference type="InterPro" id="IPR013083">
    <property type="entry name" value="Znf_RING/FYVE/PHD"/>
</dbReference>
<sequence length="502" mass="57274">MPTSTPERSGSGVKTSGDWMSLFLGSSSSRGGGLSSPSLYSSPSSSSIGSSRLYNRSSSYTPSEYGSGTSYGSRYYSRTTSSYLDNYRTSTNTPSSSRSLRFQNSIDRTKIDLESQKTRQIENNPSPPDHEETRTSQEDHVTRPKTRHRATVLNGSVVRISRNQAVNESSSDEDEDDEDDESDEESIEDTAAESEHVPELPSRPLPPPEDPLVVEERMLNAQLALSFTLTMTDEENIRQRLLEIRKQRMKRSQSETESVLLDKFERESEELCESTRAKEEEEKILVQRLSAEGLREVEQKDIQVRLQELFRDRRNTLDTTKKSMESHYEHMLQETSTEMTELEASIRGKQQLMDKIQEEILSMTVKKELLSSGINKINHRHQERSEQIDAQQKEIDQKMSQFAVLAPPPCTRKSTNGMSESELKELEQELECPICMDISRPPIYQCEEGHIICSTCKPLLTHCPHCSKLYLNPVIRCRFAEKLADKYFKLVEKVNEELAEET</sequence>
<dbReference type="PANTHER" id="PTHR45877">
    <property type="entry name" value="E3 UBIQUITIN-PROTEIN LIGASE SIAH2"/>
    <property type="match status" value="1"/>
</dbReference>
<keyword evidence="2" id="KW-0863">Zinc-finger</keyword>
<dbReference type="OrthoDB" id="4788989at2759"/>
<evidence type="ECO:0000313" key="8">
    <source>
        <dbReference type="Proteomes" id="UP000318571"/>
    </source>
</evidence>
<feature type="coiled-coil region" evidence="4">
    <location>
        <begin position="332"/>
        <end position="359"/>
    </location>
</feature>
<keyword evidence="1" id="KW-0479">Metal-binding</keyword>
<dbReference type="EMBL" id="VCGU01000458">
    <property type="protein sequence ID" value="TRY63116.1"/>
    <property type="molecule type" value="Genomic_DNA"/>
</dbReference>
<dbReference type="InterPro" id="IPR049548">
    <property type="entry name" value="Sina-like_RING"/>
</dbReference>
<keyword evidence="3" id="KW-0862">Zinc</keyword>
<dbReference type="GO" id="GO:0031624">
    <property type="term" value="F:ubiquitin conjugating enzyme binding"/>
    <property type="evidence" value="ECO:0007669"/>
    <property type="project" value="TreeGrafter"/>
</dbReference>
<dbReference type="Proteomes" id="UP000318571">
    <property type="component" value="Chromosome 10"/>
</dbReference>
<dbReference type="GO" id="GO:0008270">
    <property type="term" value="F:zinc ion binding"/>
    <property type="evidence" value="ECO:0007669"/>
    <property type="project" value="UniProtKB-KW"/>
</dbReference>
<evidence type="ECO:0000313" key="7">
    <source>
        <dbReference type="EMBL" id="TRY63116.1"/>
    </source>
</evidence>
<dbReference type="GO" id="GO:0043161">
    <property type="term" value="P:proteasome-mediated ubiquitin-dependent protein catabolic process"/>
    <property type="evidence" value="ECO:0007669"/>
    <property type="project" value="TreeGrafter"/>
</dbReference>
<feature type="compositionally biased region" description="Low complexity" evidence="5">
    <location>
        <begin position="28"/>
        <end position="101"/>
    </location>
</feature>
<dbReference type="Pfam" id="PF21362">
    <property type="entry name" value="Sina_RING"/>
    <property type="match status" value="1"/>
</dbReference>
<feature type="compositionally biased region" description="Acidic residues" evidence="5">
    <location>
        <begin position="170"/>
        <end position="192"/>
    </location>
</feature>
<evidence type="ECO:0000256" key="1">
    <source>
        <dbReference type="ARBA" id="ARBA00022723"/>
    </source>
</evidence>
<dbReference type="GO" id="GO:0005737">
    <property type="term" value="C:cytoplasm"/>
    <property type="evidence" value="ECO:0007669"/>
    <property type="project" value="TreeGrafter"/>
</dbReference>
<keyword evidence="4" id="KW-0175">Coiled coil</keyword>
<dbReference type="SUPFAM" id="SSF57850">
    <property type="entry name" value="RING/U-box"/>
    <property type="match status" value="1"/>
</dbReference>
<gene>
    <name evidence="7" type="ORF">TCAL_08235</name>
</gene>
<reference evidence="7 8" key="1">
    <citation type="journal article" date="2018" name="Nat. Ecol. Evol.">
        <title>Genomic signatures of mitonuclear coevolution across populations of Tigriopus californicus.</title>
        <authorList>
            <person name="Barreto F.S."/>
            <person name="Watson E.T."/>
            <person name="Lima T.G."/>
            <person name="Willett C.S."/>
            <person name="Edmands S."/>
            <person name="Li W."/>
            <person name="Burton R.S."/>
        </authorList>
    </citation>
    <scope>NUCLEOTIDE SEQUENCE [LARGE SCALE GENOMIC DNA]</scope>
    <source>
        <strain evidence="7 8">San Diego</strain>
    </source>
</reference>
<feature type="region of interest" description="Disordered" evidence="5">
    <location>
        <begin position="28"/>
        <end position="211"/>
    </location>
</feature>
<dbReference type="OMA" id="CMDISRP"/>
<dbReference type="CDD" id="cd16571">
    <property type="entry name" value="RING-HC_SIAHs"/>
    <property type="match status" value="1"/>
</dbReference>